<feature type="coiled-coil region" evidence="1">
    <location>
        <begin position="496"/>
        <end position="547"/>
    </location>
</feature>
<dbReference type="EMBL" id="LDAU01000090">
    <property type="protein sequence ID" value="KRX06999.1"/>
    <property type="molecule type" value="Genomic_DNA"/>
</dbReference>
<proteinExistence type="predicted"/>
<name>A0A0V0QXI8_PSEPJ</name>
<evidence type="ECO:0000313" key="4">
    <source>
        <dbReference type="Proteomes" id="UP000054937"/>
    </source>
</evidence>
<feature type="compositionally biased region" description="Low complexity" evidence="2">
    <location>
        <begin position="172"/>
        <end position="182"/>
    </location>
</feature>
<keyword evidence="4" id="KW-1185">Reference proteome</keyword>
<evidence type="ECO:0000256" key="1">
    <source>
        <dbReference type="SAM" id="Coils"/>
    </source>
</evidence>
<keyword evidence="1" id="KW-0175">Coiled coil</keyword>
<comment type="caution">
    <text evidence="3">The sequence shown here is derived from an EMBL/GenBank/DDBJ whole genome shotgun (WGS) entry which is preliminary data.</text>
</comment>
<organism evidence="3 4">
    <name type="scientific">Pseudocohnilembus persalinus</name>
    <name type="common">Ciliate</name>
    <dbReference type="NCBI Taxonomy" id="266149"/>
    <lineage>
        <taxon>Eukaryota</taxon>
        <taxon>Sar</taxon>
        <taxon>Alveolata</taxon>
        <taxon>Ciliophora</taxon>
        <taxon>Intramacronucleata</taxon>
        <taxon>Oligohymenophorea</taxon>
        <taxon>Scuticociliatia</taxon>
        <taxon>Philasterida</taxon>
        <taxon>Pseudocohnilembidae</taxon>
        <taxon>Pseudocohnilembus</taxon>
    </lineage>
</organism>
<feature type="compositionally biased region" description="Polar residues" evidence="2">
    <location>
        <begin position="183"/>
        <end position="193"/>
    </location>
</feature>
<dbReference type="InParanoid" id="A0A0V0QXI8"/>
<protein>
    <submittedName>
        <fullName evidence="3">Rab-GTPase-TBC domain</fullName>
    </submittedName>
</protein>
<evidence type="ECO:0000313" key="3">
    <source>
        <dbReference type="EMBL" id="KRX06999.1"/>
    </source>
</evidence>
<gene>
    <name evidence="3" type="ORF">PPERSA_07162</name>
</gene>
<feature type="region of interest" description="Disordered" evidence="2">
    <location>
        <begin position="699"/>
        <end position="720"/>
    </location>
</feature>
<dbReference type="AlphaFoldDB" id="A0A0V0QXI8"/>
<dbReference type="InterPro" id="IPR035969">
    <property type="entry name" value="Rab-GAP_TBC_sf"/>
</dbReference>
<dbReference type="OMA" id="RSRINIQ"/>
<reference evidence="3 4" key="1">
    <citation type="journal article" date="2015" name="Sci. Rep.">
        <title>Genome of the facultative scuticociliatosis pathogen Pseudocohnilembus persalinus provides insight into its virulence through horizontal gene transfer.</title>
        <authorList>
            <person name="Xiong J."/>
            <person name="Wang G."/>
            <person name="Cheng J."/>
            <person name="Tian M."/>
            <person name="Pan X."/>
            <person name="Warren A."/>
            <person name="Jiang C."/>
            <person name="Yuan D."/>
            <person name="Miao W."/>
        </authorList>
    </citation>
    <scope>NUCLEOTIDE SEQUENCE [LARGE SCALE GENOMIC DNA]</scope>
    <source>
        <strain evidence="3">36N120E</strain>
    </source>
</reference>
<evidence type="ECO:0000256" key="2">
    <source>
        <dbReference type="SAM" id="MobiDB-lite"/>
    </source>
</evidence>
<dbReference type="Gene3D" id="1.10.8.270">
    <property type="entry name" value="putative rabgap domain of human tbc1 domain family member 14 like domains"/>
    <property type="match status" value="1"/>
</dbReference>
<feature type="compositionally biased region" description="Low complexity" evidence="2">
    <location>
        <begin position="699"/>
        <end position="709"/>
    </location>
</feature>
<feature type="region of interest" description="Disordered" evidence="2">
    <location>
        <begin position="163"/>
        <end position="193"/>
    </location>
</feature>
<dbReference type="SUPFAM" id="SSF47923">
    <property type="entry name" value="Ypt/Rab-GAP domain of gyp1p"/>
    <property type="match status" value="1"/>
</dbReference>
<dbReference type="Proteomes" id="UP000054937">
    <property type="component" value="Unassembled WGS sequence"/>
</dbReference>
<sequence>MKAKHDKENIQNRQISFQENNIQNKSQQMNINHDILNQNKNDVNKTLIKNYNDKKCQNQQQNIRSTTQISLPSYNQHLQSILKESWFNQNNSIKQISLQNQKKSPIGKQILQQRVETQEQRIKTENFQDEPKSFRSTDKKFAQTQRVLKDNANILNQQQTYKVTNDSNLKDNNISINNQQSQTYKPPNQQQKQYSIQNIDKNQNRSTQSQINTQKLQNFNQKQQSENLNSQKNLQITQNFQNNNSQGQSLQPGLIQQNSFKNLNTYKKYDEQNQKIRLLKSERMIKKQVSLQNKSQELQTSSYRQINKNLSIQEKGSKNYQIIQNNLKQECKSSDSLKLNQLLQQYQNKKNNEDYQKQNSSNANIQSKKYHHSHKNTEIQLFEDFSQNQSYLETNSLSSFQNNQQCKRINELFKDNNSNINNQSLQELQFNKKQNQNNQNDTYRSRINIQNQSILELQQYQEACQNKQKNQQLLFQKNVAKIENKESPKIFQINLMNDQQQQQQLQKENVSEFEDKILESKQSQTNIASNQDLNQNINEQIRQEKNNSLQQQQPRNNINKQINKQRSYQNINSLNKNNFLQSNLNLNHKNIGNSQISIRNYNKNKINASKSFNVNNSERNSFLTNNNNQLKLQEAHHKKIESISTINNEVNELQHQEQGKLFKKSEKIQNQKGYLFSNPEQTIVSSKNIQQGISKLNKNLNSKKSQRNSGNQQSKNKIPIKQYQIDISYNDSQKNQNQNQISQKNKIQADNITKKFQKDLNSENYYLQKSGNKNLKQQFNSKSPFKNSSYLYNSKTTPKSAIGNKYIKTNLSMQQNIEKNNIIHNFKSNQDPKNQSNRSEYKNKNDERYNTCEGVNLVTIPQSVVSPEKYLQSCMKHRNQYLRLKCKCYPNLDQDESCLFALKWIQLKFKPKEILPLKNRYKYIDHSSISEKDQKQIELDLPRTFFGNPFFNQQQKLDSQLGMVLRKFTAYQKEIGAKLNCRFIAISCGRIYDILDISIFR</sequence>
<accession>A0A0V0QXI8</accession>